<evidence type="ECO:0000313" key="1">
    <source>
        <dbReference type="EMBL" id="KAF7723338.1"/>
    </source>
</evidence>
<accession>A0A8H7BSV2</accession>
<proteinExistence type="predicted"/>
<dbReference type="EMBL" id="JABAYA010000155">
    <property type="protein sequence ID" value="KAF7723338.1"/>
    <property type="molecule type" value="Genomic_DNA"/>
</dbReference>
<comment type="caution">
    <text evidence="1">The sequence shown here is derived from an EMBL/GenBank/DDBJ whole genome shotgun (WGS) entry which is preliminary data.</text>
</comment>
<reference evidence="1" key="1">
    <citation type="submission" date="2020-01" db="EMBL/GenBank/DDBJ databases">
        <title>Genome Sequencing of Three Apophysomyces-Like Fungal Strains Confirms a Novel Fungal Genus in the Mucoromycota with divergent Burkholderia-like Endosymbiotic Bacteria.</title>
        <authorList>
            <person name="Stajich J.E."/>
            <person name="Macias A.M."/>
            <person name="Carter-House D."/>
            <person name="Lovett B."/>
            <person name="Kasson L.R."/>
            <person name="Berry K."/>
            <person name="Grigoriev I."/>
            <person name="Chang Y."/>
            <person name="Spatafora J."/>
            <person name="Kasson M.T."/>
        </authorList>
    </citation>
    <scope>NUCLEOTIDE SEQUENCE</scope>
    <source>
        <strain evidence="1">NRRL A-21654</strain>
    </source>
</reference>
<dbReference type="Proteomes" id="UP000605846">
    <property type="component" value="Unassembled WGS sequence"/>
</dbReference>
<sequence length="560" mass="64099">MLGRTVKLSAALKTIDSTVASESPTVTDFEDLKSGWQSRLAYTYHSIRKGFPNQSDIPKIDYDVSQDEWIKLYSRVVENEILNDKKLAQVGRLRTTSKLYKSASEDFGREILQEASNNGQTLDWQTTVEDNSIEDIPTEEATPKKFRSTVFQTGYQSFRRQLSFESLAKLNTMARRTKPASLGEWVDMFSVSLINSDLSKARKEVLKIVYLVGGESIPLYENFFCDKSSIYNKWLEAKSQKPELGQGMTNNMHDVLDEIIKKAAVGKLEARKLVCQKKLQVLDTGVNDNELLQMLDIMDTVIADLPDHNEIQSRRATNKSELTHYRHVAKLLDIMFRDTNFDMEDGETCSKATKAARQYNMNMCGDNEQKQTVIGRRIDLLISKMAIELGSSEWKKENVAPSVGRQQQIKNARTNKAILRALERMPVDDDKREELFVLGMDWLGSLGYMIAIKQFDSAYVAYFMGDLILPPTLSNLGDFKQTLDLLFAYKHHHVQLEKILEPAYHRNKAQSILQHYRSPAIPKRDLSPDTFFTPVKKQRVRKVFEEEEEEEEGGDIDEEA</sequence>
<dbReference type="OrthoDB" id="2279050at2759"/>
<keyword evidence="2" id="KW-1185">Reference proteome</keyword>
<organism evidence="1 2">
    <name type="scientific">Apophysomyces ossiformis</name>
    <dbReference type="NCBI Taxonomy" id="679940"/>
    <lineage>
        <taxon>Eukaryota</taxon>
        <taxon>Fungi</taxon>
        <taxon>Fungi incertae sedis</taxon>
        <taxon>Mucoromycota</taxon>
        <taxon>Mucoromycotina</taxon>
        <taxon>Mucoromycetes</taxon>
        <taxon>Mucorales</taxon>
        <taxon>Mucorineae</taxon>
        <taxon>Mucoraceae</taxon>
        <taxon>Apophysomyces</taxon>
    </lineage>
</organism>
<dbReference type="AlphaFoldDB" id="A0A8H7BSV2"/>
<name>A0A8H7BSV2_9FUNG</name>
<gene>
    <name evidence="1" type="ORF">EC973_002086</name>
</gene>
<evidence type="ECO:0000313" key="2">
    <source>
        <dbReference type="Proteomes" id="UP000605846"/>
    </source>
</evidence>
<protein>
    <submittedName>
        <fullName evidence="1">Uncharacterized protein</fullName>
    </submittedName>
</protein>